<evidence type="ECO:0000313" key="2">
    <source>
        <dbReference type="Proteomes" id="UP000003053"/>
    </source>
</evidence>
<reference evidence="1 2" key="1">
    <citation type="submission" date="2006-02" db="EMBL/GenBank/DDBJ databases">
        <authorList>
            <person name="Murray A."/>
            <person name="Staley J."/>
            <person name="Ferriera S."/>
            <person name="Johnson J."/>
            <person name="Kravitz S."/>
            <person name="Halpern A."/>
            <person name="Remington K."/>
            <person name="Beeson K."/>
            <person name="Tran B."/>
            <person name="Rogers Y.-H."/>
            <person name="Friedman R."/>
            <person name="Venter J.C."/>
        </authorList>
    </citation>
    <scope>NUCLEOTIDE SEQUENCE [LARGE SCALE GENOMIC DNA]</scope>
    <source>
        <strain evidence="1 2">23-P</strain>
    </source>
</reference>
<dbReference type="STRING" id="313594.PI23P_09625"/>
<dbReference type="EMBL" id="AAOG01000002">
    <property type="protein sequence ID" value="EAR12877.1"/>
    <property type="molecule type" value="Genomic_DNA"/>
</dbReference>
<dbReference type="eggNOG" id="COG1940">
    <property type="taxonomic scope" value="Bacteria"/>
</dbReference>
<evidence type="ECO:0000313" key="1">
    <source>
        <dbReference type="EMBL" id="EAR12877.1"/>
    </source>
</evidence>
<proteinExistence type="predicted"/>
<dbReference type="OrthoDB" id="9810372at2"/>
<gene>
    <name evidence="1" type="ORF">PI23P_09625</name>
</gene>
<comment type="caution">
    <text evidence="1">The sequence shown here is derived from an EMBL/GenBank/DDBJ whole genome shotgun (WGS) entry which is preliminary data.</text>
</comment>
<accession>A4C0D4</accession>
<name>A4C0D4_9FLAO</name>
<protein>
    <submittedName>
        <fullName evidence="1">Uncharacterized protein</fullName>
    </submittedName>
</protein>
<keyword evidence="2" id="KW-1185">Reference proteome</keyword>
<dbReference type="AlphaFoldDB" id="A4C0D4"/>
<dbReference type="HOGENOM" id="CLU_2220725_0_0_10"/>
<dbReference type="Proteomes" id="UP000003053">
    <property type="component" value="Unassembled WGS sequence"/>
</dbReference>
<organism evidence="1 2">
    <name type="scientific">Polaribacter irgensii 23-P</name>
    <dbReference type="NCBI Taxonomy" id="313594"/>
    <lineage>
        <taxon>Bacteria</taxon>
        <taxon>Pseudomonadati</taxon>
        <taxon>Bacteroidota</taxon>
        <taxon>Flavobacteriia</taxon>
        <taxon>Flavobacteriales</taxon>
        <taxon>Flavobacteriaceae</taxon>
    </lineage>
</organism>
<sequence length="106" mass="12163">MRFDSLFEYLKVVCTTNLLVLGSRISEKWVHFKQYLKAANPVKGATFKNNAGIINAAKDAHKNSASFAEIKITLRGNIYKLRVKTPLLFSCYFKLQIDCIARYHTF</sequence>